<feature type="domain" description="HTH tetR-type" evidence="4">
    <location>
        <begin position="32"/>
        <end position="92"/>
    </location>
</feature>
<feature type="region of interest" description="Disordered" evidence="3">
    <location>
        <begin position="1"/>
        <end position="33"/>
    </location>
</feature>
<dbReference type="Pfam" id="PF00440">
    <property type="entry name" value="TetR_N"/>
    <property type="match status" value="1"/>
</dbReference>
<dbReference type="PANTHER" id="PTHR30055">
    <property type="entry name" value="HTH-TYPE TRANSCRIPTIONAL REGULATOR RUTR"/>
    <property type="match status" value="1"/>
</dbReference>
<dbReference type="SUPFAM" id="SSF48498">
    <property type="entry name" value="Tetracyclin repressor-like, C-terminal domain"/>
    <property type="match status" value="1"/>
</dbReference>
<organism evidence="5 6">
    <name type="scientific">Nocardia albiluteola</name>
    <dbReference type="NCBI Taxonomy" id="2842303"/>
    <lineage>
        <taxon>Bacteria</taxon>
        <taxon>Bacillati</taxon>
        <taxon>Actinomycetota</taxon>
        <taxon>Actinomycetes</taxon>
        <taxon>Mycobacteriales</taxon>
        <taxon>Nocardiaceae</taxon>
        <taxon>Nocardia</taxon>
    </lineage>
</organism>
<evidence type="ECO:0000313" key="5">
    <source>
        <dbReference type="EMBL" id="MBU3066972.1"/>
    </source>
</evidence>
<evidence type="ECO:0000256" key="2">
    <source>
        <dbReference type="PROSITE-ProRule" id="PRU00335"/>
    </source>
</evidence>
<dbReference type="InterPro" id="IPR036271">
    <property type="entry name" value="Tet_transcr_reg_TetR-rel_C_sf"/>
</dbReference>
<sequence length="222" mass="22739">MRASGEDGPGDPPDELDGAGASGRSGRRPGNPDTREAILAAARERFAEVGFDKASIRSIAAAAGVDPALVHHYFGTKQELLAAVVNLPVDTDVIRALIAAAPIDGLGEAIVRTVVGVWDSPAGASAIAAFRTIIGGGDPTLIGSFVLEVILKDVRARVDSPPGSGHTRVVLAVAQMAGVMMARKIVGIEPIASMPAEQVALLVGPSLQRYLTGDLDLPPADA</sequence>
<dbReference type="Gene3D" id="1.10.357.10">
    <property type="entry name" value="Tetracycline Repressor, domain 2"/>
    <property type="match status" value="1"/>
</dbReference>
<evidence type="ECO:0000256" key="1">
    <source>
        <dbReference type="ARBA" id="ARBA00023125"/>
    </source>
</evidence>
<protein>
    <submittedName>
        <fullName evidence="5">TetR/AcrR family transcriptional regulator</fullName>
    </submittedName>
</protein>
<dbReference type="InterPro" id="IPR041678">
    <property type="entry name" value="TetR_C_16"/>
</dbReference>
<keyword evidence="6" id="KW-1185">Reference proteome</keyword>
<evidence type="ECO:0000313" key="6">
    <source>
        <dbReference type="Proteomes" id="UP000733379"/>
    </source>
</evidence>
<dbReference type="PRINTS" id="PR00455">
    <property type="entry name" value="HTHTETR"/>
</dbReference>
<dbReference type="SUPFAM" id="SSF46689">
    <property type="entry name" value="Homeodomain-like"/>
    <property type="match status" value="1"/>
</dbReference>
<dbReference type="RefSeq" id="WP_215923041.1">
    <property type="nucleotide sequence ID" value="NZ_JAHKNI010000017.1"/>
</dbReference>
<comment type="caution">
    <text evidence="5">The sequence shown here is derived from an EMBL/GenBank/DDBJ whole genome shotgun (WGS) entry which is preliminary data.</text>
</comment>
<dbReference type="PROSITE" id="PS50977">
    <property type="entry name" value="HTH_TETR_2"/>
    <property type="match status" value="1"/>
</dbReference>
<keyword evidence="1 2" id="KW-0238">DNA-binding</keyword>
<feature type="DNA-binding region" description="H-T-H motif" evidence="2">
    <location>
        <begin position="55"/>
        <end position="74"/>
    </location>
</feature>
<evidence type="ECO:0000259" key="4">
    <source>
        <dbReference type="PROSITE" id="PS50977"/>
    </source>
</evidence>
<dbReference type="PANTHER" id="PTHR30055:SF235">
    <property type="entry name" value="TRANSCRIPTIONAL REGULATORY PROTEIN"/>
    <property type="match status" value="1"/>
</dbReference>
<accession>A0ABS6B9K2</accession>
<proteinExistence type="predicted"/>
<dbReference type="Proteomes" id="UP000733379">
    <property type="component" value="Unassembled WGS sequence"/>
</dbReference>
<dbReference type="EMBL" id="JAHKNI010000017">
    <property type="protein sequence ID" value="MBU3066972.1"/>
    <property type="molecule type" value="Genomic_DNA"/>
</dbReference>
<dbReference type="Gene3D" id="1.10.10.60">
    <property type="entry name" value="Homeodomain-like"/>
    <property type="match status" value="1"/>
</dbReference>
<dbReference type="InterPro" id="IPR001647">
    <property type="entry name" value="HTH_TetR"/>
</dbReference>
<name>A0ABS6B9K2_9NOCA</name>
<dbReference type="InterPro" id="IPR009057">
    <property type="entry name" value="Homeodomain-like_sf"/>
</dbReference>
<gene>
    <name evidence="5" type="ORF">KO481_36310</name>
</gene>
<dbReference type="Pfam" id="PF17920">
    <property type="entry name" value="TetR_C_16"/>
    <property type="match status" value="1"/>
</dbReference>
<evidence type="ECO:0000256" key="3">
    <source>
        <dbReference type="SAM" id="MobiDB-lite"/>
    </source>
</evidence>
<feature type="compositionally biased region" description="Acidic residues" evidence="3">
    <location>
        <begin position="8"/>
        <end position="17"/>
    </location>
</feature>
<dbReference type="InterPro" id="IPR050109">
    <property type="entry name" value="HTH-type_TetR-like_transc_reg"/>
</dbReference>
<reference evidence="5 6" key="1">
    <citation type="submission" date="2021-06" db="EMBL/GenBank/DDBJ databases">
        <title>Actinomycetes sequencing.</title>
        <authorList>
            <person name="Shan Q."/>
        </authorList>
    </citation>
    <scope>NUCLEOTIDE SEQUENCE [LARGE SCALE GENOMIC DNA]</scope>
    <source>
        <strain evidence="5 6">NEAU-G5</strain>
    </source>
</reference>